<keyword evidence="3" id="KW-1185">Reference proteome</keyword>
<protein>
    <submittedName>
        <fullName evidence="2">Uncharacterized protein</fullName>
    </submittedName>
</protein>
<evidence type="ECO:0000256" key="1">
    <source>
        <dbReference type="SAM" id="MobiDB-lite"/>
    </source>
</evidence>
<gene>
    <name evidence="2" type="ORF">Cgig2_026659</name>
</gene>
<feature type="region of interest" description="Disordered" evidence="1">
    <location>
        <begin position="148"/>
        <end position="187"/>
    </location>
</feature>
<name>A0A9Q1JVH4_9CARY</name>
<sequence>MTYLGNRRPVNIIATISQEVRTGWQHKPALNLQEMGQHNLQDQAPNFLRTHSVFQQGGGKHPQDKTTYYSMNYSHINKQLCPVTDLDWKLRCPKVPRGFNLEQALEHRRGNAIHQLQQDYHTLSTEVANMSNIFEEVFARFRDDIGKEGGRRNNHESQRGNSTLTYSSSSHNDESPKRRRRPPRHPIDYLKDMKFGQKCGGGERVTVERPFHPSWNGERTIRLGKKRQFSEQKIYDSFGFRLKTNKVDQNSKSVLMSGPLPKQTERARINQCPIEQEESSTIGGFGAFEQPRIVEEEQKERAVAEHIERETNRGNEADPPN</sequence>
<feature type="compositionally biased region" description="Basic and acidic residues" evidence="1">
    <location>
        <begin position="148"/>
        <end position="158"/>
    </location>
</feature>
<feature type="region of interest" description="Disordered" evidence="1">
    <location>
        <begin position="297"/>
        <end position="321"/>
    </location>
</feature>
<dbReference type="Proteomes" id="UP001153076">
    <property type="component" value="Unassembled WGS sequence"/>
</dbReference>
<dbReference type="AlphaFoldDB" id="A0A9Q1JVH4"/>
<evidence type="ECO:0000313" key="3">
    <source>
        <dbReference type="Proteomes" id="UP001153076"/>
    </source>
</evidence>
<organism evidence="2 3">
    <name type="scientific">Carnegiea gigantea</name>
    <dbReference type="NCBI Taxonomy" id="171969"/>
    <lineage>
        <taxon>Eukaryota</taxon>
        <taxon>Viridiplantae</taxon>
        <taxon>Streptophyta</taxon>
        <taxon>Embryophyta</taxon>
        <taxon>Tracheophyta</taxon>
        <taxon>Spermatophyta</taxon>
        <taxon>Magnoliopsida</taxon>
        <taxon>eudicotyledons</taxon>
        <taxon>Gunneridae</taxon>
        <taxon>Pentapetalae</taxon>
        <taxon>Caryophyllales</taxon>
        <taxon>Cactineae</taxon>
        <taxon>Cactaceae</taxon>
        <taxon>Cactoideae</taxon>
        <taxon>Echinocereeae</taxon>
        <taxon>Carnegiea</taxon>
    </lineage>
</organism>
<reference evidence="2" key="1">
    <citation type="submission" date="2022-04" db="EMBL/GenBank/DDBJ databases">
        <title>Carnegiea gigantea Genome sequencing and assembly v2.</title>
        <authorList>
            <person name="Copetti D."/>
            <person name="Sanderson M.J."/>
            <person name="Burquez A."/>
            <person name="Wojciechowski M.F."/>
        </authorList>
    </citation>
    <scope>NUCLEOTIDE SEQUENCE</scope>
    <source>
        <strain evidence="2">SGP5-SGP5p</strain>
        <tissue evidence="2">Aerial part</tissue>
    </source>
</reference>
<comment type="caution">
    <text evidence="2">The sequence shown here is derived from an EMBL/GenBank/DDBJ whole genome shotgun (WGS) entry which is preliminary data.</text>
</comment>
<proteinExistence type="predicted"/>
<evidence type="ECO:0000313" key="2">
    <source>
        <dbReference type="EMBL" id="KAJ8431782.1"/>
    </source>
</evidence>
<dbReference type="EMBL" id="JAKOGI010000662">
    <property type="protein sequence ID" value="KAJ8431782.1"/>
    <property type="molecule type" value="Genomic_DNA"/>
</dbReference>
<accession>A0A9Q1JVH4</accession>
<feature type="compositionally biased region" description="Polar residues" evidence="1">
    <location>
        <begin position="159"/>
        <end position="170"/>
    </location>
</feature>